<organism evidence="4 5">
    <name type="scientific">Sandarakinorhabdus glacialis</name>
    <dbReference type="NCBI Taxonomy" id="1614636"/>
    <lineage>
        <taxon>Bacteria</taxon>
        <taxon>Pseudomonadati</taxon>
        <taxon>Pseudomonadota</taxon>
        <taxon>Alphaproteobacteria</taxon>
        <taxon>Sphingomonadales</taxon>
        <taxon>Sphingosinicellaceae</taxon>
        <taxon>Sandarakinorhabdus</taxon>
    </lineage>
</organism>
<evidence type="ECO:0000256" key="1">
    <source>
        <dbReference type="ARBA" id="ARBA00010692"/>
    </source>
</evidence>
<feature type="transmembrane region" description="Helical" evidence="3">
    <location>
        <begin position="21"/>
        <end position="42"/>
    </location>
</feature>
<reference evidence="4" key="1">
    <citation type="journal article" date="2014" name="Int. J. Syst. Evol. Microbiol.">
        <title>Complete genome sequence of Corynebacterium casei LMG S-19264T (=DSM 44701T), isolated from a smear-ripened cheese.</title>
        <authorList>
            <consortium name="US DOE Joint Genome Institute (JGI-PGF)"/>
            <person name="Walter F."/>
            <person name="Albersmeier A."/>
            <person name="Kalinowski J."/>
            <person name="Ruckert C."/>
        </authorList>
    </citation>
    <scope>NUCLEOTIDE SEQUENCE</scope>
    <source>
        <strain evidence="4">CGMCC 1.15519</strain>
    </source>
</reference>
<evidence type="ECO:0000313" key="4">
    <source>
        <dbReference type="EMBL" id="GGE17414.1"/>
    </source>
</evidence>
<keyword evidence="3" id="KW-1133">Transmembrane helix</keyword>
<reference evidence="4" key="2">
    <citation type="submission" date="2020-09" db="EMBL/GenBank/DDBJ databases">
        <authorList>
            <person name="Sun Q."/>
            <person name="Zhou Y."/>
        </authorList>
    </citation>
    <scope>NUCLEOTIDE SEQUENCE</scope>
    <source>
        <strain evidence="4">CGMCC 1.15519</strain>
    </source>
</reference>
<evidence type="ECO:0000313" key="5">
    <source>
        <dbReference type="Proteomes" id="UP000635071"/>
    </source>
</evidence>
<keyword evidence="2" id="KW-0813">Transport</keyword>
<keyword evidence="2 3" id="KW-0472">Membrane</keyword>
<dbReference type="GO" id="GO:0005886">
    <property type="term" value="C:plasma membrane"/>
    <property type="evidence" value="ECO:0007669"/>
    <property type="project" value="UniProtKB-SubCell"/>
</dbReference>
<feature type="transmembrane region" description="Helical" evidence="3">
    <location>
        <begin position="84"/>
        <end position="104"/>
    </location>
</feature>
<dbReference type="AlphaFoldDB" id="A0A916ZXZ4"/>
<keyword evidence="5" id="KW-1185">Reference proteome</keyword>
<dbReference type="EMBL" id="BMJM01000009">
    <property type="protein sequence ID" value="GGE17414.1"/>
    <property type="molecule type" value="Genomic_DNA"/>
</dbReference>
<dbReference type="RefSeq" id="WP_207792569.1">
    <property type="nucleotide sequence ID" value="NZ_BMJM01000009.1"/>
</dbReference>
<sequence length="145" mass="14638">MPITLQTLVVTMVGGLLGWRLGMAAVVAWLALGAAGLPVLAGGSGGLAKFAGPTAGYLLAFPVAAGLVGWLAERGWMRGLGRALAAMLLGNAVCLVMGAAWLAAVIGGPQALAAGLWPFLPGAVVKSLVAAGLVWRSRRRVERLA</sequence>
<comment type="similarity">
    <text evidence="1 2">Belongs to the BioY family.</text>
</comment>
<dbReference type="PANTHER" id="PTHR34295">
    <property type="entry name" value="BIOTIN TRANSPORTER BIOY"/>
    <property type="match status" value="1"/>
</dbReference>
<feature type="transmembrane region" description="Helical" evidence="3">
    <location>
        <begin position="54"/>
        <end position="72"/>
    </location>
</feature>
<protein>
    <recommendedName>
        <fullName evidence="2">Biotin transporter</fullName>
    </recommendedName>
</protein>
<keyword evidence="3" id="KW-0812">Transmembrane</keyword>
<dbReference type="Proteomes" id="UP000635071">
    <property type="component" value="Unassembled WGS sequence"/>
</dbReference>
<dbReference type="Pfam" id="PF02632">
    <property type="entry name" value="BioY"/>
    <property type="match status" value="1"/>
</dbReference>
<comment type="caution">
    <text evidence="4">The sequence shown here is derived from an EMBL/GenBank/DDBJ whole genome shotgun (WGS) entry which is preliminary data.</text>
</comment>
<feature type="transmembrane region" description="Helical" evidence="3">
    <location>
        <begin position="116"/>
        <end position="135"/>
    </location>
</feature>
<keyword evidence="2" id="KW-1003">Cell membrane</keyword>
<evidence type="ECO:0000256" key="3">
    <source>
        <dbReference type="SAM" id="Phobius"/>
    </source>
</evidence>
<dbReference type="PIRSF" id="PIRSF016661">
    <property type="entry name" value="BioY"/>
    <property type="match status" value="1"/>
</dbReference>
<comment type="subcellular location">
    <subcellularLocation>
        <location evidence="2">Cell membrane</location>
        <topology evidence="2">Multi-pass membrane protein</topology>
    </subcellularLocation>
</comment>
<dbReference type="Gene3D" id="1.10.1760.20">
    <property type="match status" value="1"/>
</dbReference>
<evidence type="ECO:0000256" key="2">
    <source>
        <dbReference type="PIRNR" id="PIRNR016661"/>
    </source>
</evidence>
<name>A0A916ZXZ4_9SPHN</name>
<accession>A0A916ZXZ4</accession>
<proteinExistence type="inferred from homology"/>
<dbReference type="GO" id="GO:0015225">
    <property type="term" value="F:biotin transmembrane transporter activity"/>
    <property type="evidence" value="ECO:0007669"/>
    <property type="project" value="UniProtKB-UniRule"/>
</dbReference>
<dbReference type="InterPro" id="IPR003784">
    <property type="entry name" value="BioY"/>
</dbReference>
<dbReference type="PANTHER" id="PTHR34295:SF1">
    <property type="entry name" value="BIOTIN TRANSPORTER BIOY"/>
    <property type="match status" value="1"/>
</dbReference>
<gene>
    <name evidence="4" type="ORF">GCM10011529_24920</name>
</gene>